<dbReference type="Proteomes" id="UP000199729">
    <property type="component" value="Chromosome"/>
</dbReference>
<protein>
    <submittedName>
        <fullName evidence="9">Membrane protein</fullName>
    </submittedName>
</protein>
<feature type="transmembrane region" description="Helical" evidence="7">
    <location>
        <begin position="177"/>
        <end position="195"/>
    </location>
</feature>
<evidence type="ECO:0000256" key="2">
    <source>
        <dbReference type="ARBA" id="ARBA00010792"/>
    </source>
</evidence>
<dbReference type="InterPro" id="IPR032818">
    <property type="entry name" value="DedA-like"/>
</dbReference>
<proteinExistence type="inferred from homology"/>
<dbReference type="InterPro" id="IPR032816">
    <property type="entry name" value="VTT_dom"/>
</dbReference>
<evidence type="ECO:0000256" key="7">
    <source>
        <dbReference type="RuleBase" id="RU367016"/>
    </source>
</evidence>
<feature type="domain" description="VTT" evidence="8">
    <location>
        <begin position="32"/>
        <end position="159"/>
    </location>
</feature>
<keyword evidence="5 7" id="KW-1133">Transmembrane helix</keyword>
<evidence type="ECO:0000259" key="8">
    <source>
        <dbReference type="Pfam" id="PF09335"/>
    </source>
</evidence>
<sequence length="208" mass="23222">MEVFNVLLPIFTEYGYLAVFTMLLICGFGIPVPEDVTLVTGGVIAGMGYADVHTMFAVGMAGVLIGDGMVFLAGRHLGRRVMGWPGVRCVLTPVRFRKAQRVFVKYGRWVMFVARFLPGLRTPVFFTAGTTGRVSFLTWFVMDGLAALISVPVWVYLGYFGARNWEWMFSVLHRFQYGIFALLGLGAIALGVLWYRKRQHQAAKHPAS</sequence>
<dbReference type="PANTHER" id="PTHR30353:SF15">
    <property type="entry name" value="INNER MEMBRANE PROTEIN YABI"/>
    <property type="match status" value="1"/>
</dbReference>
<dbReference type="Pfam" id="PF09335">
    <property type="entry name" value="VTT_dom"/>
    <property type="match status" value="1"/>
</dbReference>
<feature type="transmembrane region" description="Helical" evidence="7">
    <location>
        <begin position="14"/>
        <end position="32"/>
    </location>
</feature>
<organism evidence="9 10">
    <name type="scientific">Vitreoscilla filiformis</name>
    <dbReference type="NCBI Taxonomy" id="63"/>
    <lineage>
        <taxon>Bacteria</taxon>
        <taxon>Pseudomonadati</taxon>
        <taxon>Pseudomonadota</taxon>
        <taxon>Betaproteobacteria</taxon>
        <taxon>Neisseriales</taxon>
        <taxon>Neisseriaceae</taxon>
        <taxon>Vitreoscilla</taxon>
    </lineage>
</organism>
<evidence type="ECO:0000313" key="10">
    <source>
        <dbReference type="Proteomes" id="UP000199729"/>
    </source>
</evidence>
<feature type="transmembrane region" description="Helical" evidence="7">
    <location>
        <begin position="52"/>
        <end position="73"/>
    </location>
</feature>
<evidence type="ECO:0000256" key="4">
    <source>
        <dbReference type="ARBA" id="ARBA00022692"/>
    </source>
</evidence>
<evidence type="ECO:0000313" key="9">
    <source>
        <dbReference type="EMBL" id="ASM76992.1"/>
    </source>
</evidence>
<keyword evidence="10" id="KW-1185">Reference proteome</keyword>
<keyword evidence="4 7" id="KW-0812">Transmembrane</keyword>
<comment type="similarity">
    <text evidence="2 7">Belongs to the DedA family.</text>
</comment>
<dbReference type="GO" id="GO:0005886">
    <property type="term" value="C:plasma membrane"/>
    <property type="evidence" value="ECO:0007669"/>
    <property type="project" value="UniProtKB-SubCell"/>
</dbReference>
<feature type="transmembrane region" description="Helical" evidence="7">
    <location>
        <begin position="136"/>
        <end position="157"/>
    </location>
</feature>
<reference evidence="9 10" key="1">
    <citation type="submission" date="2017-07" db="EMBL/GenBank/DDBJ databases">
        <title>Complete Genome Sequence of the cosmetic ferment Vitreoscilla filiformis (ATCC15551).</title>
        <authorList>
            <person name="Contreras S."/>
            <person name="Sagory-Zalkind P."/>
            <person name="Blanquart H."/>
            <person name="Iltis A."/>
            <person name="Morand S.C."/>
        </authorList>
    </citation>
    <scope>NUCLEOTIDE SEQUENCE [LARGE SCALE GENOMIC DNA]</scope>
    <source>
        <strain evidence="9 10">ATCC 15551</strain>
    </source>
</reference>
<dbReference type="EMBL" id="CP022423">
    <property type="protein sequence ID" value="ASM76992.1"/>
    <property type="molecule type" value="Genomic_DNA"/>
</dbReference>
<evidence type="ECO:0000256" key="3">
    <source>
        <dbReference type="ARBA" id="ARBA00022475"/>
    </source>
</evidence>
<keyword evidence="3 7" id="KW-1003">Cell membrane</keyword>
<accession>A0A221KD86</accession>
<comment type="subcellular location">
    <subcellularLocation>
        <location evidence="1 7">Cell membrane</location>
        <topology evidence="1 7">Multi-pass membrane protein</topology>
    </subcellularLocation>
</comment>
<evidence type="ECO:0000256" key="5">
    <source>
        <dbReference type="ARBA" id="ARBA00022989"/>
    </source>
</evidence>
<dbReference type="RefSeq" id="WP_089416209.1">
    <property type="nucleotide sequence ID" value="NZ_CP022423.1"/>
</dbReference>
<gene>
    <name evidence="9" type="ORF">VITFI_CDS1214</name>
</gene>
<evidence type="ECO:0000256" key="1">
    <source>
        <dbReference type="ARBA" id="ARBA00004651"/>
    </source>
</evidence>
<evidence type="ECO:0000256" key="6">
    <source>
        <dbReference type="ARBA" id="ARBA00023136"/>
    </source>
</evidence>
<name>A0A221KD86_VITFI</name>
<keyword evidence="6 7" id="KW-0472">Membrane</keyword>
<dbReference type="KEGG" id="vff:VITFI_CDS1214"/>
<dbReference type="OrthoDB" id="21108at2"/>
<dbReference type="PANTHER" id="PTHR30353">
    <property type="entry name" value="INNER MEMBRANE PROTEIN DEDA-RELATED"/>
    <property type="match status" value="1"/>
</dbReference>
<dbReference type="AlphaFoldDB" id="A0A221KD86"/>